<dbReference type="GO" id="GO:0004252">
    <property type="term" value="F:serine-type endopeptidase activity"/>
    <property type="evidence" value="ECO:0007669"/>
    <property type="project" value="InterPro"/>
</dbReference>
<dbReference type="PROSITE" id="PS00138">
    <property type="entry name" value="SUBTILASE_SER"/>
    <property type="match status" value="1"/>
</dbReference>
<dbReference type="InterPro" id="IPR036852">
    <property type="entry name" value="Peptidase_S8/S53_dom_sf"/>
</dbReference>
<dbReference type="PROSITE" id="PS51695">
    <property type="entry name" value="SEDOLISIN"/>
    <property type="match status" value="1"/>
</dbReference>
<feature type="domain" description="Peptidase S53" evidence="4">
    <location>
        <begin position="78"/>
        <end position="432"/>
    </location>
</feature>
<accession>A0A6C0KPR7</accession>
<evidence type="ECO:0000256" key="2">
    <source>
        <dbReference type="ARBA" id="ARBA00022801"/>
    </source>
</evidence>
<evidence type="ECO:0000313" key="5">
    <source>
        <dbReference type="EMBL" id="QHU18700.1"/>
    </source>
</evidence>
<name>A0A6C0KPR7_9ZZZZ</name>
<reference evidence="5" key="1">
    <citation type="journal article" date="2020" name="Nature">
        <title>Giant virus diversity and host interactions through global metagenomics.</title>
        <authorList>
            <person name="Schulz F."/>
            <person name="Roux S."/>
            <person name="Paez-Espino D."/>
            <person name="Jungbluth S."/>
            <person name="Walsh D.A."/>
            <person name="Denef V.J."/>
            <person name="McMahon K.D."/>
            <person name="Konstantinidis K.T."/>
            <person name="Eloe-Fadrosh E.A."/>
            <person name="Kyrpides N.C."/>
            <person name="Woyke T."/>
        </authorList>
    </citation>
    <scope>NUCLEOTIDE SEQUENCE</scope>
    <source>
        <strain evidence="5">GVMAG-S-3300013006-158</strain>
    </source>
</reference>
<evidence type="ECO:0000259" key="4">
    <source>
        <dbReference type="PROSITE" id="PS51695"/>
    </source>
</evidence>
<dbReference type="GO" id="GO:0006508">
    <property type="term" value="P:proteolysis"/>
    <property type="evidence" value="ECO:0007669"/>
    <property type="project" value="UniProtKB-KW"/>
</dbReference>
<dbReference type="PANTHER" id="PTHR14218">
    <property type="entry name" value="PROTEASE S8 TRIPEPTIDYL PEPTIDASE I CLN2"/>
    <property type="match status" value="1"/>
</dbReference>
<protein>
    <recommendedName>
        <fullName evidence="4">Peptidase S53 domain-containing protein</fullName>
    </recommendedName>
</protein>
<dbReference type="InterPro" id="IPR050819">
    <property type="entry name" value="Tripeptidyl-peptidase_I"/>
</dbReference>
<dbReference type="Gene3D" id="2.60.40.1080">
    <property type="match status" value="3"/>
</dbReference>
<dbReference type="InterPro" id="IPR008964">
    <property type="entry name" value="Invasin/intimin_cell_adhesion"/>
</dbReference>
<evidence type="ECO:0000256" key="1">
    <source>
        <dbReference type="ARBA" id="ARBA00022670"/>
    </source>
</evidence>
<dbReference type="InterPro" id="IPR023828">
    <property type="entry name" value="Peptidase_S8_Ser-AS"/>
</dbReference>
<dbReference type="PANTHER" id="PTHR14218:SF15">
    <property type="entry name" value="TRIPEPTIDYL-PEPTIDASE 1"/>
    <property type="match status" value="1"/>
</dbReference>
<dbReference type="SUPFAM" id="SSF49373">
    <property type="entry name" value="Invasin/intimin cell-adhesion fragments"/>
    <property type="match status" value="3"/>
</dbReference>
<dbReference type="SMART" id="SM00635">
    <property type="entry name" value="BID_2"/>
    <property type="match status" value="3"/>
</dbReference>
<keyword evidence="3" id="KW-0720">Serine protease</keyword>
<dbReference type="SUPFAM" id="SSF52743">
    <property type="entry name" value="Subtilisin-like"/>
    <property type="match status" value="1"/>
</dbReference>
<evidence type="ECO:0000256" key="3">
    <source>
        <dbReference type="ARBA" id="ARBA00022825"/>
    </source>
</evidence>
<dbReference type="Pfam" id="PF02368">
    <property type="entry name" value="Big_2"/>
    <property type="match status" value="3"/>
</dbReference>
<organism evidence="5">
    <name type="scientific">viral metagenome</name>
    <dbReference type="NCBI Taxonomy" id="1070528"/>
    <lineage>
        <taxon>unclassified sequences</taxon>
        <taxon>metagenomes</taxon>
        <taxon>organismal metagenomes</taxon>
    </lineage>
</organism>
<sequence length="678" mass="70713">MYSVFTSPSAQASAVSAGLQTFLSNDSTLDVFSDDCCALQNWARTNDIHTPIVPHEMAPRFQSSELQPASTTISKTPYFTVSQLRTIYQIPNPTRENIVVGVMSFGGGLYGTVGTNGVLTNGDVQNYWSSIGIPTANHPKVIVVPIQGATNRPGDDNSTIENTIDVETIGGICPSAQLTIILYIAPNTLTQLSILLNYIYSTHVSVDGIRYKPTIVSCSWGAPEIYYPKSLLSTIHTIMTNMTNSGMNICTATGDYGSNNGVGGTGNYVDFPSSNPNSVAVGGTSLISPNLIYDSQTVETAWASGGGGISAMYSKPSYQRSIAGSGRNTPDISSNSDPNTGVLFIIHGQVHVIGGTSVAAPTVAGLLASINCRRFITPLLYQAPSNCFHDILKGSNGSYVSSVSYDNTTGWGSMQGTYLASYLSSTPILLSTITLQPSVVSLGPGQTRQLTSTILPANAANSVLTWSSSNPSVVTVSNGLLRGIAKGSASIRATSTDGSNQSATVAVIVSPILVTNIQVTPNALILVINNTSQLTATVLPSHSTNPSLVWVSTNTRVATVTNGVVKGLSKGSAMIQIKSTDGSNIASSVLVTVVSAIVPVQSLSLNQTSVALRLRNTISLLATIVPRDATNRAITWSSSNSNATVTSTGLVTAVSVGTSVITARSDSVTATCTITIRT</sequence>
<dbReference type="CDD" id="cd04056">
    <property type="entry name" value="Peptidases_S53"/>
    <property type="match status" value="1"/>
</dbReference>
<keyword evidence="1" id="KW-0645">Protease</keyword>
<dbReference type="InterPro" id="IPR003343">
    <property type="entry name" value="Big_2"/>
</dbReference>
<dbReference type="AlphaFoldDB" id="A0A6C0KPR7"/>
<keyword evidence="2" id="KW-0378">Hydrolase</keyword>
<dbReference type="GO" id="GO:0008240">
    <property type="term" value="F:tripeptidyl-peptidase activity"/>
    <property type="evidence" value="ECO:0007669"/>
    <property type="project" value="TreeGrafter"/>
</dbReference>
<dbReference type="InterPro" id="IPR030400">
    <property type="entry name" value="Sedolisin_dom"/>
</dbReference>
<dbReference type="Gene3D" id="3.40.50.200">
    <property type="entry name" value="Peptidase S8/S53 domain"/>
    <property type="match status" value="1"/>
</dbReference>
<proteinExistence type="predicted"/>
<dbReference type="EMBL" id="MN740936">
    <property type="protein sequence ID" value="QHU18700.1"/>
    <property type="molecule type" value="Genomic_DNA"/>
</dbReference>